<name>A0A6B8VGW1_9CORY</name>
<dbReference type="InterPro" id="IPR017519">
    <property type="entry name" value="CHP03085"/>
</dbReference>
<dbReference type="KEGG" id="ckw:CKALI_06885"/>
<organism evidence="2 3">
    <name type="scientific">Corynebacterium kalinowskii</name>
    <dbReference type="NCBI Taxonomy" id="2675216"/>
    <lineage>
        <taxon>Bacteria</taxon>
        <taxon>Bacillati</taxon>
        <taxon>Actinomycetota</taxon>
        <taxon>Actinomycetes</taxon>
        <taxon>Mycobacteriales</taxon>
        <taxon>Corynebacteriaceae</taxon>
        <taxon>Corynebacterium</taxon>
    </lineage>
</organism>
<reference evidence="3" key="1">
    <citation type="submission" date="2019-11" db="EMBL/GenBank/DDBJ databases">
        <title>Complete genome sequence of Corynebacterium kalinowskii 1959, a novel Corynebacterium species isolated from soil of a small paddock in Vilsendorf, Germany.</title>
        <authorList>
            <person name="Schaffert L."/>
            <person name="Ruwe M."/>
            <person name="Milse J."/>
            <person name="Hanuschka K."/>
            <person name="Ortseifen V."/>
            <person name="Droste J."/>
            <person name="Brandt D."/>
            <person name="Schlueter L."/>
            <person name="Kutter Y."/>
            <person name="Vinke S."/>
            <person name="Viehoefer P."/>
            <person name="Jacob L."/>
            <person name="Luebke N.-C."/>
            <person name="Schulte-Berndt E."/>
            <person name="Hain C."/>
            <person name="Linder M."/>
            <person name="Schmidt P."/>
            <person name="Wollenschlaeger L."/>
            <person name="Luttermann T."/>
            <person name="Thieme E."/>
            <person name="Hassa J."/>
            <person name="Haak M."/>
            <person name="Wittchen M."/>
            <person name="Mentz A."/>
            <person name="Persicke M."/>
            <person name="Busche T."/>
            <person name="Ruckert C."/>
        </authorList>
    </citation>
    <scope>NUCLEOTIDE SEQUENCE [LARGE SCALE GENOMIC DNA]</scope>
    <source>
        <strain evidence="3">1959</strain>
    </source>
</reference>
<proteinExistence type="predicted"/>
<accession>A0A6B8VGW1</accession>
<dbReference type="Pfam" id="PF11716">
    <property type="entry name" value="MDMPI_N"/>
    <property type="match status" value="1"/>
</dbReference>
<dbReference type="NCBIfam" id="TIGR03083">
    <property type="entry name" value="maleylpyruvate isomerase family mycothiol-dependent enzyme"/>
    <property type="match status" value="1"/>
</dbReference>
<evidence type="ECO:0000259" key="1">
    <source>
        <dbReference type="Pfam" id="PF11716"/>
    </source>
</evidence>
<dbReference type="GO" id="GO:0046872">
    <property type="term" value="F:metal ion binding"/>
    <property type="evidence" value="ECO:0007669"/>
    <property type="project" value="InterPro"/>
</dbReference>
<evidence type="ECO:0000313" key="2">
    <source>
        <dbReference type="EMBL" id="QGU02239.1"/>
    </source>
</evidence>
<dbReference type="NCBIfam" id="TIGR03085">
    <property type="entry name" value="TIGR03085 family metal-binding protein"/>
    <property type="match status" value="1"/>
</dbReference>
<dbReference type="InterPro" id="IPR034660">
    <property type="entry name" value="DinB/YfiT-like"/>
</dbReference>
<keyword evidence="3" id="KW-1185">Reference proteome</keyword>
<dbReference type="InterPro" id="IPR024344">
    <property type="entry name" value="MDMPI_metal-binding"/>
</dbReference>
<dbReference type="EMBL" id="CP046452">
    <property type="protein sequence ID" value="QGU02239.1"/>
    <property type="molecule type" value="Genomic_DNA"/>
</dbReference>
<feature type="domain" description="Mycothiol-dependent maleylpyruvate isomerase metal-binding" evidence="1">
    <location>
        <begin position="12"/>
        <end position="54"/>
    </location>
</feature>
<protein>
    <recommendedName>
        <fullName evidence="1">Mycothiol-dependent maleylpyruvate isomerase metal-binding domain-containing protein</fullName>
    </recommendedName>
</protein>
<sequence length="205" mass="22688">MPTLGRMSFSIAERARLVQSLLSVGPDAPTLCEGWTAHHLAAHLLIRERKLLATAGMFVPPLSGITDRAMASQLGRPFEDVVQEWGRGPRGAWKLIDKKVNVAEHFVHHEDVRRPQGMEARGFSTPEIAELYAALRTASAAFGQSSAVVELWPHGQLPIYAGDRHAAERVQIHGDVGELLLYTFGRPVLKLDFVGNEELVRRRSV</sequence>
<dbReference type="InterPro" id="IPR017517">
    <property type="entry name" value="Maleyloyr_isom"/>
</dbReference>
<dbReference type="Proteomes" id="UP000427071">
    <property type="component" value="Chromosome"/>
</dbReference>
<dbReference type="SUPFAM" id="SSF109854">
    <property type="entry name" value="DinB/YfiT-like putative metalloenzymes"/>
    <property type="match status" value="1"/>
</dbReference>
<gene>
    <name evidence="2" type="ORF">CKALI_06885</name>
</gene>
<evidence type="ECO:0000313" key="3">
    <source>
        <dbReference type="Proteomes" id="UP000427071"/>
    </source>
</evidence>
<dbReference type="AlphaFoldDB" id="A0A6B8VGW1"/>